<protein>
    <submittedName>
        <fullName evidence="2">Uncharacterized protein</fullName>
    </submittedName>
</protein>
<dbReference type="AlphaFoldDB" id="A0A9P0VXR6"/>
<feature type="compositionally biased region" description="Low complexity" evidence="1">
    <location>
        <begin position="88"/>
        <end position="114"/>
    </location>
</feature>
<keyword evidence="3" id="KW-1185">Reference proteome</keyword>
<comment type="caution">
    <text evidence="2">The sequence shown here is derived from an EMBL/GenBank/DDBJ whole genome shotgun (WGS) entry which is preliminary data.</text>
</comment>
<evidence type="ECO:0000313" key="2">
    <source>
        <dbReference type="EMBL" id="CAH2351814.1"/>
    </source>
</evidence>
<feature type="region of interest" description="Disordered" evidence="1">
    <location>
        <begin position="1"/>
        <end position="21"/>
    </location>
</feature>
<feature type="region of interest" description="Disordered" evidence="1">
    <location>
        <begin position="85"/>
        <end position="114"/>
    </location>
</feature>
<reference evidence="2" key="1">
    <citation type="submission" date="2022-03" db="EMBL/GenBank/DDBJ databases">
        <authorList>
            <person name="Legras J.-L."/>
            <person name="Devillers H."/>
            <person name="Grondin C."/>
        </authorList>
    </citation>
    <scope>NUCLEOTIDE SEQUENCE</scope>
    <source>
        <strain evidence="2">CLIB 1423</strain>
    </source>
</reference>
<name>A0A9P0VXR6_9ASCO</name>
<dbReference type="OrthoDB" id="4010507at2759"/>
<accession>A0A9P0VXR6</accession>
<sequence>MSGPPPPNHMPPPVPDSEAMKAKYAEIAALKKSIEEKRMAQHSNKPVPAWYGGGRGGFKGGRGAFMGRKRGGNSHRNMSLIFNEGKESSPIATASDDPSAASSSSSSSPSATNSNIASFVSSVSSGGMTLINSDIYHQEALSRQKQIDATNNLKEKLKQRKLERISNAKIQLKRSKTDSCDRVSINGETFAVSMGGLALKLISAQKNHEDKVVQWNNLSYVRQDNGDLICPTNRGRITVSHCTYFTKTGTYIFLLKQHFILLFYFLY</sequence>
<gene>
    <name evidence="2" type="ORF">CLIB1423_04S06568</name>
</gene>
<dbReference type="EMBL" id="CAKXYY010000004">
    <property type="protein sequence ID" value="CAH2351814.1"/>
    <property type="molecule type" value="Genomic_DNA"/>
</dbReference>
<feature type="compositionally biased region" description="Pro residues" evidence="1">
    <location>
        <begin position="1"/>
        <end position="15"/>
    </location>
</feature>
<evidence type="ECO:0000256" key="1">
    <source>
        <dbReference type="SAM" id="MobiDB-lite"/>
    </source>
</evidence>
<proteinExistence type="predicted"/>
<evidence type="ECO:0000313" key="3">
    <source>
        <dbReference type="Proteomes" id="UP000837801"/>
    </source>
</evidence>
<dbReference type="Proteomes" id="UP000837801">
    <property type="component" value="Unassembled WGS sequence"/>
</dbReference>
<organism evidence="2 3">
    <name type="scientific">[Candida] railenensis</name>
    <dbReference type="NCBI Taxonomy" id="45579"/>
    <lineage>
        <taxon>Eukaryota</taxon>
        <taxon>Fungi</taxon>
        <taxon>Dikarya</taxon>
        <taxon>Ascomycota</taxon>
        <taxon>Saccharomycotina</taxon>
        <taxon>Pichiomycetes</taxon>
        <taxon>Debaryomycetaceae</taxon>
        <taxon>Kurtzmaniella</taxon>
    </lineage>
</organism>